<evidence type="ECO:0000259" key="4">
    <source>
        <dbReference type="PROSITE" id="PS51189"/>
    </source>
</evidence>
<dbReference type="SMART" id="SM00146">
    <property type="entry name" value="PI3Kc"/>
    <property type="match status" value="1"/>
</dbReference>
<proteinExistence type="inferred from homology"/>
<dbReference type="OMA" id="CLDLYGQ"/>
<reference evidence="6 7" key="2">
    <citation type="journal article" date="2007" name="BMC Biol.">
        <title>A 100%-complete sequence reveals unusually simple genomic features in the hot-spring red alga Cyanidioschyzon merolae.</title>
        <authorList>
            <person name="Nozaki H."/>
            <person name="Takano H."/>
            <person name="Misumi O."/>
            <person name="Terasawa K."/>
            <person name="Matsuzaki M."/>
            <person name="Maruyama S."/>
            <person name="Nishida K."/>
            <person name="Yagisawa F."/>
            <person name="Yoshida Y."/>
            <person name="Fujiwara T."/>
            <person name="Takio S."/>
            <person name="Tamura K."/>
            <person name="Chung S.J."/>
            <person name="Nakamura S."/>
            <person name="Kuroiwa H."/>
            <person name="Tanaka K."/>
            <person name="Sato N."/>
            <person name="Kuroiwa T."/>
        </authorList>
    </citation>
    <scope>NUCLEOTIDE SEQUENCE [LARGE SCALE GENOMIC DNA]</scope>
    <source>
        <strain evidence="6 7">10D</strain>
    </source>
</reference>
<feature type="region of interest" description="Disordered" evidence="2">
    <location>
        <begin position="2078"/>
        <end position="2101"/>
    </location>
</feature>
<feature type="compositionally biased region" description="Low complexity" evidence="2">
    <location>
        <begin position="1092"/>
        <end position="1112"/>
    </location>
</feature>
<dbReference type="GO" id="GO:0006281">
    <property type="term" value="P:DNA repair"/>
    <property type="evidence" value="ECO:0007669"/>
    <property type="project" value="TreeGrafter"/>
</dbReference>
<dbReference type="SMART" id="SM01343">
    <property type="entry name" value="FATC"/>
    <property type="match status" value="1"/>
</dbReference>
<dbReference type="PROSITE" id="PS50290">
    <property type="entry name" value="PI3_4_KINASE_3"/>
    <property type="match status" value="1"/>
</dbReference>
<dbReference type="STRING" id="280699.M1V5X6"/>
<dbReference type="InterPro" id="IPR046805">
    <property type="entry name" value="Tra1_ring"/>
</dbReference>
<dbReference type="GO" id="GO:0006355">
    <property type="term" value="P:regulation of DNA-templated transcription"/>
    <property type="evidence" value="ECO:0007669"/>
    <property type="project" value="TreeGrafter"/>
</dbReference>
<feature type="compositionally biased region" description="Low complexity" evidence="2">
    <location>
        <begin position="3378"/>
        <end position="3400"/>
    </location>
</feature>
<dbReference type="Pfam" id="PF20175">
    <property type="entry name" value="Tra1_central"/>
    <property type="match status" value="1"/>
</dbReference>
<feature type="region of interest" description="Disordered" evidence="2">
    <location>
        <begin position="2737"/>
        <end position="2761"/>
    </location>
</feature>
<dbReference type="GO" id="GO:0005634">
    <property type="term" value="C:nucleus"/>
    <property type="evidence" value="ECO:0007669"/>
    <property type="project" value="TreeGrafter"/>
</dbReference>
<feature type="domain" description="PI3K/PI4K catalytic" evidence="3">
    <location>
        <begin position="3850"/>
        <end position="4177"/>
    </location>
</feature>
<reference evidence="6 7" key="1">
    <citation type="journal article" date="2004" name="Nature">
        <title>Genome sequence of the ultrasmall unicellular red alga Cyanidioschyzon merolae 10D.</title>
        <authorList>
            <person name="Matsuzaki M."/>
            <person name="Misumi O."/>
            <person name="Shin-i T."/>
            <person name="Maruyama S."/>
            <person name="Takahara M."/>
            <person name="Miyagishima S."/>
            <person name="Mori T."/>
            <person name="Nishida K."/>
            <person name="Yagisawa F."/>
            <person name="Nishida K."/>
            <person name="Yoshida Y."/>
            <person name="Nishimura Y."/>
            <person name="Nakao S."/>
            <person name="Kobayashi T."/>
            <person name="Momoyama Y."/>
            <person name="Higashiyama T."/>
            <person name="Minoda A."/>
            <person name="Sano M."/>
            <person name="Nomoto H."/>
            <person name="Oishi K."/>
            <person name="Hayashi H."/>
            <person name="Ohta F."/>
            <person name="Nishizaka S."/>
            <person name="Haga S."/>
            <person name="Miura S."/>
            <person name="Morishita T."/>
            <person name="Kabeya Y."/>
            <person name="Terasawa K."/>
            <person name="Suzuki Y."/>
            <person name="Ishii Y."/>
            <person name="Asakawa S."/>
            <person name="Takano H."/>
            <person name="Ohta N."/>
            <person name="Kuroiwa H."/>
            <person name="Tanaka K."/>
            <person name="Shimizu N."/>
            <person name="Sugano S."/>
            <person name="Sato N."/>
            <person name="Nozaki H."/>
            <person name="Ogasawara N."/>
            <person name="Kohara Y."/>
            <person name="Kuroiwa T."/>
        </authorList>
    </citation>
    <scope>NUCLEOTIDE SEQUENCE [LARGE SCALE GENOMIC DNA]</scope>
    <source>
        <strain evidence="6 7">10D</strain>
    </source>
</reference>
<dbReference type="InterPro" id="IPR050517">
    <property type="entry name" value="DDR_Repair_Kinase"/>
</dbReference>
<name>M1V5X6_CYAM1</name>
<feature type="region of interest" description="Disordered" evidence="2">
    <location>
        <begin position="451"/>
        <end position="502"/>
    </location>
</feature>
<feature type="compositionally biased region" description="Low complexity" evidence="2">
    <location>
        <begin position="2738"/>
        <end position="2747"/>
    </location>
</feature>
<feature type="region of interest" description="Disordered" evidence="2">
    <location>
        <begin position="3375"/>
        <end position="3400"/>
    </location>
</feature>
<dbReference type="Gramene" id="CMO046CT">
    <property type="protein sequence ID" value="CMO046CT"/>
    <property type="gene ID" value="CMO046C"/>
</dbReference>
<dbReference type="GO" id="GO:0035267">
    <property type="term" value="C:NuA4 histone acetyltransferase complex"/>
    <property type="evidence" value="ECO:0007669"/>
    <property type="project" value="TreeGrafter"/>
</dbReference>
<evidence type="ECO:0000313" key="6">
    <source>
        <dbReference type="EMBL" id="BAM81435.1"/>
    </source>
</evidence>
<dbReference type="InterPro" id="IPR003151">
    <property type="entry name" value="PIK-rel_kinase_FAT"/>
</dbReference>
<evidence type="ECO:0000256" key="2">
    <source>
        <dbReference type="SAM" id="MobiDB-lite"/>
    </source>
</evidence>
<accession>M1V5X6</accession>
<evidence type="ECO:0000256" key="1">
    <source>
        <dbReference type="ARBA" id="ARBA00007234"/>
    </source>
</evidence>
<feature type="compositionally biased region" description="Low complexity" evidence="2">
    <location>
        <begin position="3540"/>
        <end position="3549"/>
    </location>
</feature>
<evidence type="ECO:0000259" key="3">
    <source>
        <dbReference type="PROSITE" id="PS50290"/>
    </source>
</evidence>
<protein>
    <submittedName>
        <fullName evidence="6">Similar to PCAF histone acetylase complex subunit</fullName>
    </submittedName>
</protein>
<evidence type="ECO:0000259" key="5">
    <source>
        <dbReference type="PROSITE" id="PS51190"/>
    </source>
</evidence>
<feature type="compositionally biased region" description="Basic and acidic residues" evidence="2">
    <location>
        <begin position="4197"/>
        <end position="4217"/>
    </location>
</feature>
<feature type="region of interest" description="Disordered" evidence="2">
    <location>
        <begin position="2416"/>
        <end position="2462"/>
    </location>
</feature>
<comment type="similarity">
    <text evidence="1">Belongs to the PI3/PI4-kinase family. TRA1 subfamily.</text>
</comment>
<dbReference type="RefSeq" id="XP_005537471.1">
    <property type="nucleotide sequence ID" value="XM_005537414.1"/>
</dbReference>
<keyword evidence="7" id="KW-1185">Reference proteome</keyword>
<dbReference type="InterPro" id="IPR000403">
    <property type="entry name" value="PI3/4_kinase_cat_dom"/>
</dbReference>
<dbReference type="Pfam" id="PF02259">
    <property type="entry name" value="FAT"/>
    <property type="match status" value="1"/>
</dbReference>
<dbReference type="OrthoDB" id="5570127at2759"/>
<feature type="compositionally biased region" description="Low complexity" evidence="2">
    <location>
        <begin position="3556"/>
        <end position="3571"/>
    </location>
</feature>
<feature type="compositionally biased region" description="Low complexity" evidence="2">
    <location>
        <begin position="2183"/>
        <end position="2200"/>
    </location>
</feature>
<dbReference type="PROSITE" id="PS51190">
    <property type="entry name" value="FATC"/>
    <property type="match status" value="1"/>
</dbReference>
<feature type="region of interest" description="Disordered" evidence="2">
    <location>
        <begin position="4185"/>
        <end position="4230"/>
    </location>
</feature>
<dbReference type="Pfam" id="PF20206">
    <property type="entry name" value="Tra1_ring"/>
    <property type="match status" value="1"/>
</dbReference>
<dbReference type="InterPro" id="IPR036940">
    <property type="entry name" value="PI3/4_kinase_cat_sf"/>
</dbReference>
<dbReference type="InterPro" id="IPR011009">
    <property type="entry name" value="Kinase-like_dom_sf"/>
</dbReference>
<dbReference type="eggNOG" id="KOG0889">
    <property type="taxonomic scope" value="Eukaryota"/>
</dbReference>
<feature type="domain" description="FAT" evidence="4">
    <location>
        <begin position="2870"/>
        <end position="3503"/>
    </location>
</feature>
<feature type="region of interest" description="Disordered" evidence="2">
    <location>
        <begin position="2183"/>
        <end position="2258"/>
    </location>
</feature>
<dbReference type="SUPFAM" id="SSF56112">
    <property type="entry name" value="Protein kinase-like (PK-like)"/>
    <property type="match status" value="1"/>
</dbReference>
<feature type="compositionally biased region" description="Polar residues" evidence="2">
    <location>
        <begin position="2078"/>
        <end position="2096"/>
    </location>
</feature>
<dbReference type="PANTHER" id="PTHR11139">
    <property type="entry name" value="ATAXIA TELANGIECTASIA MUTATED ATM -RELATED"/>
    <property type="match status" value="1"/>
</dbReference>
<dbReference type="SUPFAM" id="SSF48371">
    <property type="entry name" value="ARM repeat"/>
    <property type="match status" value="2"/>
</dbReference>
<dbReference type="Pfam" id="PF00454">
    <property type="entry name" value="PI3_PI4_kinase"/>
    <property type="match status" value="1"/>
</dbReference>
<gene>
    <name evidence="6" type="ORF">CYME_CMO046C</name>
</gene>
<dbReference type="KEGG" id="cme:CYME_CMO046C"/>
<dbReference type="GO" id="GO:0000124">
    <property type="term" value="C:SAGA complex"/>
    <property type="evidence" value="ECO:0007669"/>
    <property type="project" value="TreeGrafter"/>
</dbReference>
<organism evidence="6 7">
    <name type="scientific">Cyanidioschyzon merolae (strain NIES-3377 / 10D)</name>
    <name type="common">Unicellular red alga</name>
    <dbReference type="NCBI Taxonomy" id="280699"/>
    <lineage>
        <taxon>Eukaryota</taxon>
        <taxon>Rhodophyta</taxon>
        <taxon>Bangiophyceae</taxon>
        <taxon>Cyanidiales</taxon>
        <taxon>Cyanidiaceae</taxon>
        <taxon>Cyanidioschyzon</taxon>
    </lineage>
</organism>
<feature type="compositionally biased region" description="Basic and acidic residues" evidence="2">
    <location>
        <begin position="491"/>
        <end position="502"/>
    </location>
</feature>
<dbReference type="InterPro" id="IPR003152">
    <property type="entry name" value="FATC_dom"/>
</dbReference>
<sequence>MPSSPTPGELRARLEDPQLTSAERLKLLIELRENIEWFQSTDYQQFLDQLIPCFEQILTTLTRPQLEENAEQALRRTVLEVLSRLPHGEALRPHARRLLQMCQYVLDVDDAEPNAVLALQIMFECHKAYRPQLAAAIPPFLDFVLRIYGVFEWRESDDDSLVAEDTGQQDTYLEPGLEQDGSVEAASRNRPTNVRYAPALRSYRTVRECPPLFMYLSQHYPALIEPRLDELLAVMVRAIEIQVPPTSPARALPIYHDFITAQMKTVSFISFLLRQFESRMLQYAERVPRSVVNLLLNCPDSAVSIRKELLIASRHLLATEFRRGFFLQTDLLLDEKVLIGTSRAAYETLRPLAYSFLAELVHFVRLEVTLPQLSRIIYLFSTNVHDASLSFSMQATSIRLLLNLIEGIMHRREDLNTRGRQLLERIFETIVTKLMEVAEVVPSLLVSTGAADGNDAEDKANGSASSQRASSPIPEPSASTETGAMRPSAVPDEKSQEERSKEVQECRQLVRTLVLGLKTIVWSMSNAFGDSRTRGLTEWECILVSRMLPAARTCFQLYKFGEPAEQKEILDQFAQVFTVMTPRNFQDIIGGRLPQLLAFMVEHQTALSIPQHFLANTSTSRFFADILITFLTEHLEQVVSDDAARASVLLRLFKIMFASVTLFADNEPVLKPHLGTIVRRCLELAATAENPTNALQVLRALFKSLAGGRFELLYREFVPMLYYLLHSLERLMQGPLGESHGLLLIELCLTAPARPSTIFPYLRMHMRPLVRGLDSESELTSLSFRTFEFWIDTLHPEVLERLMQAVQPELERALWRYLSPTSPFSAQAVRILGKLGGLNRKTPRELTPLPWQQPVQAIHAALAWCDRAEPLTVALDEVINAAVDAVLFQASYKVAAYTLLQQVMIAALSSALPPQIKGCPADLLPASVYTMTSAFPRLQVSKTIYTRMLTALFFASGDDALQQTRNAVEFARQLCDYFCRIWMAPVLMEKSTLSALEAAALNAHRTPPENITEWTRFPAAVTIDCFLDALVEAAVLQQKTLDLAAAAKDLNLFALSRCVELFKGDFRGPQRPVVPASDAAEVAAPDSKPLTAAAKGARATEAPSAETAATTAVDAPEHESVDRLRDDHRGADTATCVDEEIAPPLHSVAGASRLTEQLALLVERISHLGYRERWQDRLSCAMLLAGIIEQLPTVVFLDRSYCLYEARLVRVLLQVLKGCAQEGMASRKPAPLVRQTLETLLRRCHEPTSPAWALEDVTSSTIPETDRPSKTNASTPRARCGDVVACLVFDLASEHQAVRETVHASLAQLLRYGVGQNMAEVLALAQTQILRPLLSRRVRTLHYSSQVGHVDCLHYCLENGIIRPFIDQETSLLRTSLVAAMEIFEDPINTRLGEADALMLNRLLENRFVDQETITAIVMLREKVLQFLALCLRQIDQLVHTPNEDIRSLYARLVACFFRGVESRHEAVTRAAKHGLRVFTERSRQLPRGILSSNLRPILQNLSDTNKLSLPYAQTLANVLEVLSNWFNVQLGERLVEHLMNLRAGNPRNPSLLAARIIDLFHLLPPAASRFLDRLIAIVLSFEDEMGPADTGAGHHGLQSRWAGSMSPYRAPLLRYLEKHANLAIGYFLERIRFANYALLFQSLLRAHNAENLRRELANDVSRFIAATFDRGHLLQGLLIVDALESFQAGWIATQRPIYNIALQIWQSAERLERLRREETLPVDQLAESSLLAHVILAYCAVHHGEVDGLYALLSIFSLRTLRDFSFVRRFLTETVAQSYPILYRKKIVERFLERYLDPELSDEVKMYALLYLVIPILRQAFRAGEGLAILDAVTLEVLVKRLFTSTPPASEALTDASADGGGGGDTAPMLASPAESDVLGEALLQLSTLLIEEMPIELVQYRREIIRFGWNYLKRDDSIAKPWAFLNVARFFEAYQAPEKIVLQVFVALLRASQSEQRALVRQALRIVTSILPSRLPATLGKARHAPWIRFTKKILVEESYSALHLAHIWSLVIDKQELFFPGYASLMPHMVNSLPRLVSGSVSAREHRRLALELAGLVVAWQQRLLQVGNNASISSNAPSENGESANASPQTGSAPMASPDVARRLEDLSAVTEVVLQFLIRLPFLVSEPGEHTELFTRARSLLVKAQRVWNHLGSERSPIAQMSCLDKLLDNLAATAAASPTTATGQTSASGTNTAAMPGAPAPAQSHSTTSTISTSTTSAGAASAAHHRTANAGTASATVAPPNNPRDAPASRAREALARSRRLVLEHIVELCELFLDWQGIRWILANSNSLRKLVRPVLAAGMLPLAYRFALLLCKLWLQIGDALRTPESTEDQRANLETVRRDLEQALFEALDIHSDTATLHRSLLLAQTLDPERFTTKHVELIVRILQILMRECLAGIQTNRRMVLIPAPASGDRPQASSSRAQLGTSAGRSSHPPEASVTGSGTGASWPAATGTVTKTGTFSTMTRLAQVAGESAPLGSVADPTASVKETKSAHVASGDEHLPAKGGFEYPGVANPLLVCLEILERLFHGLADYRRSFLQMLWVLLDKCCYSEVLMHVVRVLSQWILMDADDPGAFLQPKEKVHFLVKMTVFERITGAEAHLEAFLPLVLRLLAEPCHALPRDWLPRLERPFMIGLRASNPQLRQAFFQLLDESIIRNPVDRLYYIFEYQSWESLADSLWIRQATALLLALVQVPGSRIELTPDCVRLGCVSYRSGTAADDAMTWEVSRPGADAPTDAADAPRETLTKGAQRSPTDDAYVEAFAGAWTALDGHVDTNAFFEALHELLHHDVSTLQSLWTQLFGAVWSLLSDREERLAMQDALIALLCRDYLLTQCRWRVNVVQIILDAATKCAPQVVIPPQLALHLATHWNAWHIALTYLERRSRSSTLGVARHSDFVFDSLPDGHEFAGILDAKAELYRQLNEYDLYIGLWKRRAMDSRTLLALSLEQQGHLPAAQNLYYDAMTNTESRVAVTEAEAALWEDRWLHCAEELNQWDALTEFSRTVMHPTLLHEALWRLPDWAALKELLMKMPPEDSPRLKILQSFVQLQENRLDQVEPFISSGIRRALEEWQGLPENSSITAFEPSLVLFQQFVELSESASILQELNNALQNPTLLETHAENIRLVLAMWRDRQANHWDRLSDWNRLICWRNHVLTAVVHTLQGLRNRSRVDIPQPLLCMGINETAWNVNCYARAARKQRLSEVCMQALQRMYPYSTMDVQDFFMKTKEQAKAHLLLPSNDDVALRAGLVQLQHTNREYFNTRQKAYLSALEGEFYHRLGEFGAANQAFASSVREYGEHGGVWLRWARYCDQRGRLASAVHCYLQGIRFGSRQAREHLVSVFRIVFALDGASSNAVADSSSLEAMQTEQAAATTTTTTTTTGTADAAAPASPLTTTSAPVAVSSSSAAVSAGASAEVHASQTPSEGLGESRTDACDVCESFVGVLPVWIWVPWSHELISLLSLGRELKLLRHILLRVAGYYPEALFFQLRTFIEERRLLDRPTRMLCPRVDQIQLPVMHPLRSQVASGIPPSSSSSSSTSSAKRNDPTTITAAAAAAATTAGADRSRKPESTTTTTTTTLSAAGNEPSSVAASAGNTAGNSAQKDAENASASGANAASTGATPAPNQPRGSGTSALPSVEQNILSMLQLPLGDTPFEIADTVLAFMVKQHPQLLVELETIARELSLRMKPSAEEQVLHVLNALLHRCWSLPPLMHREVSSGMRSALEEVSKMCFGTGLAADEFHVPPTLADLREAFEAELAPQTAKNFPKTIEPFVALLRKWRGIFSRRVQAMPETLRLERVSRKLVDVRDSQLHVFGQLIQLAQEDGEPLPDLLVHIQSFSVDVQVVHHCGSSARGIAVTGSDGRQYRFLVETALGASLQRSEDRVGHVCRFMNALFQRDSEARRRRLVALVPFSLPLSPQARLVAYQENTLRIQHALQAFCECHGFDMDDTLVAFRDTCALRLESLGNVASRELALEYRLDAFKRACLSLPDSVLAHWAAASLPDANSLFMVRKRFALSLGTSSLLLYLLGVGSRTPMHIGIHGSTGDVVHLETHPIVVSRGQQVYIGFDEAVPFRLTRNIRSLIRLTGVEGPFAGSIAATLNVVYRNWALLRDLMGIVYTMELFERTSRETLRVEDLAQAVEESLVRSWARVEPLPFSAAPLVQSPTAPAYAAATATATANGKRVPHPESSHGGDHDHDHDHDHEVTQTLPPPVNTKANGLEFAERCGPATSVRDEPEGVARRVAELIANAGDPAHLSQMEPLWYPWF</sequence>
<feature type="region of interest" description="Disordered" evidence="2">
    <location>
        <begin position="1091"/>
        <end position="1123"/>
    </location>
</feature>
<feature type="region of interest" description="Disordered" evidence="2">
    <location>
        <begin position="3532"/>
        <end position="3644"/>
    </location>
</feature>
<evidence type="ECO:0000313" key="7">
    <source>
        <dbReference type="Proteomes" id="UP000007014"/>
    </source>
</evidence>
<dbReference type="PANTHER" id="PTHR11139:SF1">
    <property type="entry name" value="TRANSFORMATION_TRANSCRIPTION DOMAIN-ASSOCIATED PROTEIN"/>
    <property type="match status" value="1"/>
</dbReference>
<feature type="compositionally biased region" description="Polar residues" evidence="2">
    <location>
        <begin position="2424"/>
        <end position="2438"/>
    </location>
</feature>
<dbReference type="Proteomes" id="UP000007014">
    <property type="component" value="Chromosome 15"/>
</dbReference>
<dbReference type="InterPro" id="IPR016024">
    <property type="entry name" value="ARM-type_fold"/>
</dbReference>
<feature type="compositionally biased region" description="Low complexity" evidence="2">
    <location>
        <begin position="3596"/>
        <end position="3632"/>
    </location>
</feature>
<feature type="compositionally biased region" description="Low complexity" evidence="2">
    <location>
        <begin position="2208"/>
        <end position="2229"/>
    </location>
</feature>
<feature type="domain" description="FATC" evidence="5">
    <location>
        <begin position="4247"/>
        <end position="4279"/>
    </location>
</feature>
<dbReference type="HOGENOM" id="CLU_000129_1_0_1"/>
<dbReference type="Gene3D" id="1.10.1070.11">
    <property type="entry name" value="Phosphatidylinositol 3-/4-kinase, catalytic domain"/>
    <property type="match status" value="1"/>
</dbReference>
<dbReference type="PROSITE" id="PS51189">
    <property type="entry name" value="FAT"/>
    <property type="match status" value="1"/>
</dbReference>
<dbReference type="InterPro" id="IPR014009">
    <property type="entry name" value="PIK_FAT"/>
</dbReference>
<dbReference type="GeneID" id="16995555"/>
<dbReference type="EMBL" id="AP006497">
    <property type="protein sequence ID" value="BAM81435.1"/>
    <property type="molecule type" value="Genomic_DNA"/>
</dbReference>
<dbReference type="InterPro" id="IPR046807">
    <property type="entry name" value="Tra1_central"/>
</dbReference>